<dbReference type="SUPFAM" id="SSF46894">
    <property type="entry name" value="C-terminal effector domain of the bipartite response regulators"/>
    <property type="match status" value="1"/>
</dbReference>
<dbReference type="SUPFAM" id="SSF48452">
    <property type="entry name" value="TPR-like"/>
    <property type="match status" value="1"/>
</dbReference>
<keyword evidence="4" id="KW-0732">Signal</keyword>
<protein>
    <submittedName>
        <fullName evidence="5">Tetratricopeptide repeat protein</fullName>
    </submittedName>
</protein>
<evidence type="ECO:0000313" key="6">
    <source>
        <dbReference type="Proteomes" id="UP000831460"/>
    </source>
</evidence>
<proteinExistence type="predicted"/>
<reference evidence="5 6" key="1">
    <citation type="submission" date="2022-03" db="EMBL/GenBank/DDBJ databases">
        <title>Chryseobacterium sp. isolated from particulate matters in swine house.</title>
        <authorList>
            <person name="Won M."/>
            <person name="Kim S.-J."/>
            <person name="Kwon S.-W."/>
        </authorList>
    </citation>
    <scope>NUCLEOTIDE SEQUENCE [LARGE SCALE GENOMIC DNA]</scope>
    <source>
        <strain evidence="5 6">SC2-2</strain>
    </source>
</reference>
<dbReference type="Pfam" id="PF13424">
    <property type="entry name" value="TPR_12"/>
    <property type="match status" value="1"/>
</dbReference>
<gene>
    <name evidence="5" type="ORF">MTP09_09600</name>
</gene>
<keyword evidence="1" id="KW-0802">TPR repeat</keyword>
<accession>A0ABY4BR26</accession>
<feature type="repeat" description="TPR" evidence="1">
    <location>
        <begin position="191"/>
        <end position="224"/>
    </location>
</feature>
<evidence type="ECO:0000256" key="4">
    <source>
        <dbReference type="SAM" id="SignalP"/>
    </source>
</evidence>
<keyword evidence="3" id="KW-1133">Transmembrane helix</keyword>
<dbReference type="Pfam" id="PF13181">
    <property type="entry name" value="TPR_8"/>
    <property type="match status" value="1"/>
</dbReference>
<feature type="signal peptide" evidence="4">
    <location>
        <begin position="1"/>
        <end position="20"/>
    </location>
</feature>
<evidence type="ECO:0000313" key="5">
    <source>
        <dbReference type="EMBL" id="UOE40168.1"/>
    </source>
</evidence>
<keyword evidence="3" id="KW-0472">Membrane</keyword>
<dbReference type="InterPro" id="IPR016032">
    <property type="entry name" value="Sig_transdc_resp-reg_C-effctor"/>
</dbReference>
<keyword evidence="2" id="KW-0175">Coiled coil</keyword>
<dbReference type="RefSeq" id="WP_243548194.1">
    <property type="nucleotide sequence ID" value="NZ_CP094532.1"/>
</dbReference>
<dbReference type="SMART" id="SM00028">
    <property type="entry name" value="TPR"/>
    <property type="match status" value="3"/>
</dbReference>
<dbReference type="InterPro" id="IPR019734">
    <property type="entry name" value="TPR_rpt"/>
</dbReference>
<evidence type="ECO:0000256" key="2">
    <source>
        <dbReference type="SAM" id="Coils"/>
    </source>
</evidence>
<dbReference type="PROSITE" id="PS50005">
    <property type="entry name" value="TPR"/>
    <property type="match status" value="1"/>
</dbReference>
<keyword evidence="3" id="KW-0812">Transmembrane</keyword>
<keyword evidence="6" id="KW-1185">Reference proteome</keyword>
<name>A0ABY4BR26_9FLAO</name>
<evidence type="ECO:0000256" key="3">
    <source>
        <dbReference type="SAM" id="Phobius"/>
    </source>
</evidence>
<dbReference type="EMBL" id="CP094532">
    <property type="protein sequence ID" value="UOE40168.1"/>
    <property type="molecule type" value="Genomic_DNA"/>
</dbReference>
<organism evidence="5 6">
    <name type="scientific">Chryseobacterium suipulveris</name>
    <dbReference type="NCBI Taxonomy" id="2929800"/>
    <lineage>
        <taxon>Bacteria</taxon>
        <taxon>Pseudomonadati</taxon>
        <taxon>Bacteroidota</taxon>
        <taxon>Flavobacteriia</taxon>
        <taxon>Flavobacteriales</taxon>
        <taxon>Weeksellaceae</taxon>
        <taxon>Chryseobacterium group</taxon>
        <taxon>Chryseobacterium</taxon>
    </lineage>
</organism>
<feature type="chain" id="PRO_5047075701" evidence="4">
    <location>
        <begin position="21"/>
        <end position="575"/>
    </location>
</feature>
<sequence>MVKNYCLFLVLLFSGLLVRAQNVEISKDKKPNSELLGKLLNEYPDFKCDTVSANRNLSAIKNNGNPGFQVIYKILHAEEISNCVDKINSQSTHLFENAIKQSEKISPELETVANISYAKYLYKYRSMERALPYFMKGSHLLETNPVEKQIRPQDSYKWLGYYLGTIGDSDASKDALEKAKSLTRNKHAEYATILDALGRIYLEREQFDNAEKYFEEASRVAKKVNDEMRYAKAIGNLSVIYAKRGETSRAKKLILEDIMISERLSELQNTMFAQTLLGEVLIQENNYTEAETVLKKALKTAQSKSYFQINEIKIQQLLTEVYRNQNNREAELHGFKRISELEHNLKKTDGDQALNNAHLLMQKSKLEQANKEAHYQQEKSAMLRNIYLGLIFFSLVLAGFIFANSRKKLLNRELMYKQKVLGLEMDKLKFEKKLSETQENLDNQVEFLKNKNVQINRLKSEIEKIRNSKSFYLEEEQGHLSKLLESHLMTDENWENFKREFRKVHPEFYNQLQSEFPDLTDSNYRIILLKKLDFNNTEISQLLGITTDAVKKSNQRMKKKLGDRYDELAQIISKP</sequence>
<dbReference type="Gene3D" id="1.25.40.10">
    <property type="entry name" value="Tetratricopeptide repeat domain"/>
    <property type="match status" value="1"/>
</dbReference>
<feature type="coiled-coil region" evidence="2">
    <location>
        <begin position="431"/>
        <end position="475"/>
    </location>
</feature>
<evidence type="ECO:0000256" key="1">
    <source>
        <dbReference type="PROSITE-ProRule" id="PRU00339"/>
    </source>
</evidence>
<dbReference type="Proteomes" id="UP000831460">
    <property type="component" value="Chromosome"/>
</dbReference>
<feature type="transmembrane region" description="Helical" evidence="3">
    <location>
        <begin position="386"/>
        <end position="405"/>
    </location>
</feature>
<dbReference type="InterPro" id="IPR011990">
    <property type="entry name" value="TPR-like_helical_dom_sf"/>
</dbReference>